<organism evidence="1 2">
    <name type="scientific">Tigheibacillus jepli</name>
    <dbReference type="NCBI Taxonomy" id="3035914"/>
    <lineage>
        <taxon>Bacteria</taxon>
        <taxon>Bacillati</taxon>
        <taxon>Bacillota</taxon>
        <taxon>Bacilli</taxon>
        <taxon>Bacillales</taxon>
        <taxon>Bacillaceae</taxon>
        <taxon>Tigheibacillus</taxon>
    </lineage>
</organism>
<dbReference type="RefSeq" id="WP_306067541.1">
    <property type="nucleotide sequence ID" value="NZ_JAROCA020000003.1"/>
</dbReference>
<evidence type="ECO:0000313" key="1">
    <source>
        <dbReference type="EMBL" id="MDY0407160.1"/>
    </source>
</evidence>
<gene>
    <name evidence="1" type="ORF">P5G51_019135</name>
</gene>
<keyword evidence="2" id="KW-1185">Reference proteome</keyword>
<proteinExistence type="predicted"/>
<dbReference type="Proteomes" id="UP001228376">
    <property type="component" value="Unassembled WGS sequence"/>
</dbReference>
<protein>
    <submittedName>
        <fullName evidence="1">Uncharacterized protein</fullName>
    </submittedName>
</protein>
<accession>A0ABU5CLF0</accession>
<evidence type="ECO:0000313" key="2">
    <source>
        <dbReference type="Proteomes" id="UP001228376"/>
    </source>
</evidence>
<comment type="caution">
    <text evidence="1">The sequence shown here is derived from an EMBL/GenBank/DDBJ whole genome shotgun (WGS) entry which is preliminary data.</text>
</comment>
<dbReference type="EMBL" id="JAROCA020000003">
    <property type="protein sequence ID" value="MDY0407160.1"/>
    <property type="molecule type" value="Genomic_DNA"/>
</dbReference>
<name>A0ABU5CLF0_9BACI</name>
<reference evidence="1 2" key="1">
    <citation type="submission" date="2023-10" db="EMBL/GenBank/DDBJ databases">
        <title>179-bfca-hs.</title>
        <authorList>
            <person name="Miliotis G."/>
            <person name="Sengupta P."/>
            <person name="Hameed A."/>
            <person name="Chuvochina M."/>
            <person name="Mcdonagh F."/>
            <person name="Simpson A.C."/>
            <person name="Singh N.K."/>
            <person name="Rekha P.D."/>
            <person name="Raman K."/>
            <person name="Hugenholtz P."/>
            <person name="Venkateswaran K."/>
        </authorList>
    </citation>
    <scope>NUCLEOTIDE SEQUENCE [LARGE SCALE GENOMIC DNA]</scope>
    <source>
        <strain evidence="1 2">179-BFC-A-HS</strain>
    </source>
</reference>
<sequence>MDGVIIEAIEQGIYDVVEVEAVLRKFTNGEESLFTKKEQEESALTMRILK</sequence>